<organism evidence="1 2">
    <name type="scientific">Portunus trituberculatus</name>
    <name type="common">Swimming crab</name>
    <name type="synonym">Neptunus trituberculatus</name>
    <dbReference type="NCBI Taxonomy" id="210409"/>
    <lineage>
        <taxon>Eukaryota</taxon>
        <taxon>Metazoa</taxon>
        <taxon>Ecdysozoa</taxon>
        <taxon>Arthropoda</taxon>
        <taxon>Crustacea</taxon>
        <taxon>Multicrustacea</taxon>
        <taxon>Malacostraca</taxon>
        <taxon>Eumalacostraca</taxon>
        <taxon>Eucarida</taxon>
        <taxon>Decapoda</taxon>
        <taxon>Pleocyemata</taxon>
        <taxon>Brachyura</taxon>
        <taxon>Eubrachyura</taxon>
        <taxon>Portunoidea</taxon>
        <taxon>Portunidae</taxon>
        <taxon>Portuninae</taxon>
        <taxon>Portunus</taxon>
    </lineage>
</organism>
<sequence length="152" mass="17102">MGGVTKTSRMLPLQTKEVRFKLTGGGQPIILNGSRTRSVNHSTSLFPTGDPFSDRRQSDRYRHWNRQRRYGMWRQCINVYRATVRPPEGDMPAPVMKAAEGEAKNATVSPTSSPFLALPRGVFEIQFCKEHPININHCAQMCKTHSCTCAHA</sequence>
<reference evidence="1 2" key="1">
    <citation type="submission" date="2019-05" db="EMBL/GenBank/DDBJ databases">
        <title>Another draft genome of Portunus trituberculatus and its Hox gene families provides insights of decapod evolution.</title>
        <authorList>
            <person name="Jeong J.-H."/>
            <person name="Song I."/>
            <person name="Kim S."/>
            <person name="Choi T."/>
            <person name="Kim D."/>
            <person name="Ryu S."/>
            <person name="Kim W."/>
        </authorList>
    </citation>
    <scope>NUCLEOTIDE SEQUENCE [LARGE SCALE GENOMIC DNA]</scope>
    <source>
        <tissue evidence="1">Muscle</tissue>
    </source>
</reference>
<evidence type="ECO:0000313" key="1">
    <source>
        <dbReference type="EMBL" id="MPC19365.1"/>
    </source>
</evidence>
<dbReference type="EMBL" id="VSRR010000763">
    <property type="protein sequence ID" value="MPC19365.1"/>
    <property type="molecule type" value="Genomic_DNA"/>
</dbReference>
<accession>A0A5B7DE69</accession>
<name>A0A5B7DE69_PORTR</name>
<dbReference type="Proteomes" id="UP000324222">
    <property type="component" value="Unassembled WGS sequence"/>
</dbReference>
<protein>
    <submittedName>
        <fullName evidence="1">Uncharacterized protein</fullName>
    </submittedName>
</protein>
<evidence type="ECO:0000313" key="2">
    <source>
        <dbReference type="Proteomes" id="UP000324222"/>
    </source>
</evidence>
<keyword evidence="2" id="KW-1185">Reference proteome</keyword>
<gene>
    <name evidence="1" type="ORF">E2C01_012278</name>
</gene>
<comment type="caution">
    <text evidence="1">The sequence shown here is derived from an EMBL/GenBank/DDBJ whole genome shotgun (WGS) entry which is preliminary data.</text>
</comment>
<dbReference type="AlphaFoldDB" id="A0A5B7DE69"/>
<proteinExistence type="predicted"/>